<dbReference type="AlphaFoldDB" id="A0A512D8L0"/>
<feature type="domain" description="Inositolphosphotransferase Aur1/Ipt1" evidence="6">
    <location>
        <begin position="133"/>
        <end position="326"/>
    </location>
</feature>
<keyword evidence="4 5" id="KW-0472">Membrane</keyword>
<dbReference type="Proteomes" id="UP000321181">
    <property type="component" value="Unassembled WGS sequence"/>
</dbReference>
<dbReference type="InterPro" id="IPR026841">
    <property type="entry name" value="Aur1/Ipt1"/>
</dbReference>
<comment type="caution">
    <text evidence="7">The sequence shown here is derived from an EMBL/GenBank/DDBJ whole genome shotgun (WGS) entry which is preliminary data.</text>
</comment>
<dbReference type="PANTHER" id="PTHR31310:SF7">
    <property type="entry name" value="PA-PHOSPHATASE RELATED-FAMILY PROTEIN DDB_G0268928"/>
    <property type="match status" value="1"/>
</dbReference>
<dbReference type="Gene3D" id="1.20.144.10">
    <property type="entry name" value="Phosphatidic acid phosphatase type 2/haloperoxidase"/>
    <property type="match status" value="1"/>
</dbReference>
<feature type="transmembrane region" description="Helical" evidence="5">
    <location>
        <begin position="92"/>
        <end position="114"/>
    </location>
</feature>
<dbReference type="InterPro" id="IPR036938">
    <property type="entry name" value="PAP2/HPO_sf"/>
</dbReference>
<sequence>MREVVDRRPSWLSLFGVGLAVSLGFGALAVLVAVLAGLPLRDPDGFLGPSYVRLPLIILAMIALDVVPRVLHRRPAGRRLRDATLEVLRERWPVSRLAVVAAGLATFYVAYVAYRNLKSFLPFVRQHLSDATLVRTDAFFAFGHQPGNVLHELLGTGVAADVLSWVYIFFLTFVPFSLAAALVWSTKLARGAWYATALSFNWIIGTVSYYAVPSLGPIYVERFRFADLPSTAVSDLQNALWNNRLEVLAGPHATQSVHGIAAFASLHVSIVFTAALIAHLVGMPRVVRIAMWVFVALTALATVYFGWHYVVDVIAGFGVGGLSVWLAFVAVGRRTVARDVVPSVERELASSLPASR</sequence>
<dbReference type="InterPro" id="IPR052185">
    <property type="entry name" value="IPC_Synthase-Related"/>
</dbReference>
<feature type="transmembrane region" description="Helical" evidence="5">
    <location>
        <begin position="12"/>
        <end position="38"/>
    </location>
</feature>
<evidence type="ECO:0000256" key="1">
    <source>
        <dbReference type="ARBA" id="ARBA00004141"/>
    </source>
</evidence>
<comment type="subcellular location">
    <subcellularLocation>
        <location evidence="1">Membrane</location>
        <topology evidence="1">Multi-pass membrane protein</topology>
    </subcellularLocation>
</comment>
<dbReference type="PANTHER" id="PTHR31310">
    <property type="match status" value="1"/>
</dbReference>
<keyword evidence="2 5" id="KW-0812">Transmembrane</keyword>
<organism evidence="7 8">
    <name type="scientific">Cellulomonas aerilata</name>
    <dbReference type="NCBI Taxonomy" id="515326"/>
    <lineage>
        <taxon>Bacteria</taxon>
        <taxon>Bacillati</taxon>
        <taxon>Actinomycetota</taxon>
        <taxon>Actinomycetes</taxon>
        <taxon>Micrococcales</taxon>
        <taxon>Cellulomonadaceae</taxon>
        <taxon>Cellulomonas</taxon>
    </lineage>
</organism>
<feature type="transmembrane region" description="Helical" evidence="5">
    <location>
        <begin position="260"/>
        <end position="282"/>
    </location>
</feature>
<protein>
    <recommendedName>
        <fullName evidence="6">Inositolphosphotransferase Aur1/Ipt1 domain-containing protein</fullName>
    </recommendedName>
</protein>
<evidence type="ECO:0000256" key="4">
    <source>
        <dbReference type="ARBA" id="ARBA00023136"/>
    </source>
</evidence>
<feature type="transmembrane region" description="Helical" evidence="5">
    <location>
        <begin position="191"/>
        <end position="212"/>
    </location>
</feature>
<accession>A0A512D8L0</accession>
<dbReference type="CDD" id="cd03386">
    <property type="entry name" value="PAP2_Aur1_like"/>
    <property type="match status" value="1"/>
</dbReference>
<reference evidence="7 8" key="1">
    <citation type="submission" date="2019-07" db="EMBL/GenBank/DDBJ databases">
        <title>Whole genome shotgun sequence of Cellulomonas aerilata NBRC 106308.</title>
        <authorList>
            <person name="Hosoyama A."/>
            <person name="Uohara A."/>
            <person name="Ohji S."/>
            <person name="Ichikawa N."/>
        </authorList>
    </citation>
    <scope>NUCLEOTIDE SEQUENCE [LARGE SCALE GENOMIC DNA]</scope>
    <source>
        <strain evidence="7 8">NBRC 106308</strain>
    </source>
</reference>
<dbReference type="GO" id="GO:0016020">
    <property type="term" value="C:membrane"/>
    <property type="evidence" value="ECO:0007669"/>
    <property type="project" value="UniProtKB-SubCell"/>
</dbReference>
<dbReference type="Pfam" id="PF14378">
    <property type="entry name" value="PAP2_3"/>
    <property type="match status" value="1"/>
</dbReference>
<evidence type="ECO:0000313" key="7">
    <source>
        <dbReference type="EMBL" id="GEO32818.1"/>
    </source>
</evidence>
<proteinExistence type="predicted"/>
<dbReference type="EMBL" id="BJYY01000001">
    <property type="protein sequence ID" value="GEO32818.1"/>
    <property type="molecule type" value="Genomic_DNA"/>
</dbReference>
<feature type="transmembrane region" description="Helical" evidence="5">
    <location>
        <begin position="289"/>
        <end position="307"/>
    </location>
</feature>
<evidence type="ECO:0000256" key="3">
    <source>
        <dbReference type="ARBA" id="ARBA00022989"/>
    </source>
</evidence>
<feature type="transmembrane region" description="Helical" evidence="5">
    <location>
        <begin position="162"/>
        <end position="184"/>
    </location>
</feature>
<feature type="transmembrane region" description="Helical" evidence="5">
    <location>
        <begin position="313"/>
        <end position="331"/>
    </location>
</feature>
<gene>
    <name evidence="7" type="ORF">CAE01nite_05430</name>
</gene>
<keyword evidence="8" id="KW-1185">Reference proteome</keyword>
<dbReference type="SUPFAM" id="SSF48317">
    <property type="entry name" value="Acid phosphatase/Vanadium-dependent haloperoxidase"/>
    <property type="match status" value="1"/>
</dbReference>
<evidence type="ECO:0000256" key="5">
    <source>
        <dbReference type="SAM" id="Phobius"/>
    </source>
</evidence>
<keyword evidence="3 5" id="KW-1133">Transmembrane helix</keyword>
<evidence type="ECO:0000259" key="6">
    <source>
        <dbReference type="Pfam" id="PF14378"/>
    </source>
</evidence>
<evidence type="ECO:0000256" key="2">
    <source>
        <dbReference type="ARBA" id="ARBA00022692"/>
    </source>
</evidence>
<feature type="transmembrane region" description="Helical" evidence="5">
    <location>
        <begin position="50"/>
        <end position="71"/>
    </location>
</feature>
<name>A0A512D8L0_9CELL</name>
<evidence type="ECO:0000313" key="8">
    <source>
        <dbReference type="Proteomes" id="UP000321181"/>
    </source>
</evidence>